<protein>
    <submittedName>
        <fullName evidence="1">Uncharacterized protein</fullName>
    </submittedName>
</protein>
<dbReference type="AlphaFoldDB" id="A0A5C6LKD0"/>
<comment type="caution">
    <text evidence="1">The sequence shown here is derived from an EMBL/GenBank/DDBJ whole genome shotgun (WGS) entry which is preliminary data.</text>
</comment>
<proteinExistence type="predicted"/>
<reference evidence="1 2" key="1">
    <citation type="submission" date="2019-08" db="EMBL/GenBank/DDBJ databases">
        <title>Whole genome sequencing of chitin degrading bacteria Chitinophaga pinensis YS16.</title>
        <authorList>
            <person name="Singh R.P."/>
            <person name="Manchanda G."/>
            <person name="Maurya I.K."/>
            <person name="Joshi N.K."/>
            <person name="Srivastava A.K."/>
        </authorList>
    </citation>
    <scope>NUCLEOTIDE SEQUENCE [LARGE SCALE GENOMIC DNA]</scope>
    <source>
        <strain evidence="1 2">YS-16</strain>
    </source>
</reference>
<evidence type="ECO:0000313" key="1">
    <source>
        <dbReference type="EMBL" id="TWV89732.1"/>
    </source>
</evidence>
<evidence type="ECO:0000313" key="2">
    <source>
        <dbReference type="Proteomes" id="UP000318815"/>
    </source>
</evidence>
<accession>A0A5C6LKD0</accession>
<dbReference type="EMBL" id="VOHS01000086">
    <property type="protein sequence ID" value="TWV89732.1"/>
    <property type="molecule type" value="Genomic_DNA"/>
</dbReference>
<keyword evidence="2" id="KW-1185">Reference proteome</keyword>
<dbReference type="RefSeq" id="WP_146308492.1">
    <property type="nucleotide sequence ID" value="NZ_VOHS01000086.1"/>
</dbReference>
<dbReference type="Proteomes" id="UP000318815">
    <property type="component" value="Unassembled WGS sequence"/>
</dbReference>
<sequence length="77" mass="8240">MQQERQALLNGVSVSSFEQALKQGIEQAALTQQTAAEAFNAGKEDLRAFTASKDIPAQTSVTYVVISKENRGLSPNG</sequence>
<organism evidence="1 2">
    <name type="scientific">Chitinophaga pinensis</name>
    <dbReference type="NCBI Taxonomy" id="79329"/>
    <lineage>
        <taxon>Bacteria</taxon>
        <taxon>Pseudomonadati</taxon>
        <taxon>Bacteroidota</taxon>
        <taxon>Chitinophagia</taxon>
        <taxon>Chitinophagales</taxon>
        <taxon>Chitinophagaceae</taxon>
        <taxon>Chitinophaga</taxon>
    </lineage>
</organism>
<name>A0A5C6LKD0_9BACT</name>
<gene>
    <name evidence="1" type="ORF">FEF09_29760</name>
</gene>